<sequence>MPDSLKTSDFSAFDFDFSDSSVFTEDDIEKPLLEFEFHFDISARNLHSWDEKLITSPLKALRASVHRYLITSFDSSMNILLAHANVHEVSTVNGINRAWPVVRESEDIYDHLFFSKALF</sequence>
<evidence type="ECO:0000313" key="1">
    <source>
        <dbReference type="EMBL" id="OQD84042.1"/>
    </source>
</evidence>
<dbReference type="EMBL" id="MDYN01000014">
    <property type="protein sequence ID" value="OQD84042.1"/>
    <property type="molecule type" value="Genomic_DNA"/>
</dbReference>
<dbReference type="Proteomes" id="UP000191672">
    <property type="component" value="Unassembled WGS sequence"/>
</dbReference>
<keyword evidence="2" id="KW-1185">Reference proteome</keyword>
<dbReference type="AlphaFoldDB" id="A0A1V6Q590"/>
<protein>
    <submittedName>
        <fullName evidence="1">Uncharacterized protein</fullName>
    </submittedName>
</protein>
<gene>
    <name evidence="1" type="ORF">PENANT_c014G05166</name>
</gene>
<accession>A0A1V6Q590</accession>
<evidence type="ECO:0000313" key="2">
    <source>
        <dbReference type="Proteomes" id="UP000191672"/>
    </source>
</evidence>
<comment type="caution">
    <text evidence="1">The sequence shown here is derived from an EMBL/GenBank/DDBJ whole genome shotgun (WGS) entry which is preliminary data.</text>
</comment>
<reference evidence="2" key="1">
    <citation type="journal article" date="2017" name="Nat. Microbiol.">
        <title>Global analysis of biosynthetic gene clusters reveals vast potential of secondary metabolite production in Penicillium species.</title>
        <authorList>
            <person name="Nielsen J.C."/>
            <person name="Grijseels S."/>
            <person name="Prigent S."/>
            <person name="Ji B."/>
            <person name="Dainat J."/>
            <person name="Nielsen K.F."/>
            <person name="Frisvad J.C."/>
            <person name="Workman M."/>
            <person name="Nielsen J."/>
        </authorList>
    </citation>
    <scope>NUCLEOTIDE SEQUENCE [LARGE SCALE GENOMIC DNA]</scope>
    <source>
        <strain evidence="2">IBT 31811</strain>
    </source>
</reference>
<proteinExistence type="predicted"/>
<name>A0A1V6Q590_9EURO</name>
<organism evidence="1 2">
    <name type="scientific">Penicillium antarcticum</name>
    <dbReference type="NCBI Taxonomy" id="416450"/>
    <lineage>
        <taxon>Eukaryota</taxon>
        <taxon>Fungi</taxon>
        <taxon>Dikarya</taxon>
        <taxon>Ascomycota</taxon>
        <taxon>Pezizomycotina</taxon>
        <taxon>Eurotiomycetes</taxon>
        <taxon>Eurotiomycetidae</taxon>
        <taxon>Eurotiales</taxon>
        <taxon>Aspergillaceae</taxon>
        <taxon>Penicillium</taxon>
    </lineage>
</organism>